<organism evidence="1">
    <name type="scientific">Leviviridae sp</name>
    <dbReference type="NCBI Taxonomy" id="2027243"/>
    <lineage>
        <taxon>Viruses</taxon>
        <taxon>Riboviria</taxon>
        <taxon>Orthornavirae</taxon>
        <taxon>Lenarviricota</taxon>
        <taxon>Leviviricetes</taxon>
        <taxon>Norzivirales</taxon>
        <taxon>Fiersviridae</taxon>
    </lineage>
</organism>
<protein>
    <submittedName>
        <fullName evidence="1">Uncharacterized protein</fullName>
    </submittedName>
</protein>
<sequence length="66" mass="7653">MRSSPNFLAVNRREVDGQLPEREVVRRRRDEISLGDLEITLKVSYKTLALVFLIFNVLSHIIDSLL</sequence>
<reference evidence="1" key="1">
    <citation type="submission" date="2019-05" db="EMBL/GenBank/DDBJ databases">
        <title>Metatranscriptomic reconstruction reveals RNA viruses with the potential to shape carbon cycling in soil.</title>
        <authorList>
            <person name="Starr E.P."/>
            <person name="Nuccio E."/>
            <person name="Pett-Ridge J."/>
            <person name="Banfield J.F."/>
            <person name="Firestone M.K."/>
        </authorList>
    </citation>
    <scope>NUCLEOTIDE SEQUENCE</scope>
    <source>
        <strain evidence="1">H2_Rhizo_Litter_49_scaffold_951</strain>
    </source>
</reference>
<proteinExistence type="predicted"/>
<gene>
    <name evidence="1" type="ORF">H2RhizoLitter49951_000003</name>
</gene>
<accession>A0A514D3J2</accession>
<dbReference type="EMBL" id="MN033900">
    <property type="protein sequence ID" value="QDH88166.1"/>
    <property type="molecule type" value="Genomic_RNA"/>
</dbReference>
<evidence type="ECO:0000313" key="1">
    <source>
        <dbReference type="EMBL" id="QDH88166.1"/>
    </source>
</evidence>
<name>A0A514D3J2_9VIRU</name>